<dbReference type="AlphaFoldDB" id="A0A1M5Y7G9"/>
<gene>
    <name evidence="9" type="ORF">SAMN02745124_03723</name>
</gene>
<evidence type="ECO:0000256" key="6">
    <source>
        <dbReference type="ARBA" id="ARBA00023136"/>
    </source>
</evidence>
<dbReference type="GO" id="GO:0022857">
    <property type="term" value="F:transmembrane transporter activity"/>
    <property type="evidence" value="ECO:0007669"/>
    <property type="project" value="TreeGrafter"/>
</dbReference>
<dbReference type="NCBIfam" id="TIGR00786">
    <property type="entry name" value="dctM"/>
    <property type="match status" value="1"/>
</dbReference>
<evidence type="ECO:0000256" key="7">
    <source>
        <dbReference type="SAM" id="Phobius"/>
    </source>
</evidence>
<feature type="domain" description="TRAP C4-dicarboxylate transport system permease DctM subunit" evidence="8">
    <location>
        <begin position="8"/>
        <end position="419"/>
    </location>
</feature>
<evidence type="ECO:0000313" key="9">
    <source>
        <dbReference type="EMBL" id="SHI08007.1"/>
    </source>
</evidence>
<dbReference type="EMBL" id="FQXS01000029">
    <property type="protein sequence ID" value="SHI08007.1"/>
    <property type="molecule type" value="Genomic_DNA"/>
</dbReference>
<keyword evidence="10" id="KW-1185">Reference proteome</keyword>
<evidence type="ECO:0000313" key="10">
    <source>
        <dbReference type="Proteomes" id="UP000184139"/>
    </source>
</evidence>
<organism evidence="9 10">
    <name type="scientific">Desulfofustis glycolicus DSM 9705</name>
    <dbReference type="NCBI Taxonomy" id="1121409"/>
    <lineage>
        <taxon>Bacteria</taxon>
        <taxon>Pseudomonadati</taxon>
        <taxon>Thermodesulfobacteriota</taxon>
        <taxon>Desulfobulbia</taxon>
        <taxon>Desulfobulbales</taxon>
        <taxon>Desulfocapsaceae</taxon>
        <taxon>Desulfofustis</taxon>
    </lineage>
</organism>
<proteinExistence type="predicted"/>
<evidence type="ECO:0000259" key="8">
    <source>
        <dbReference type="Pfam" id="PF06808"/>
    </source>
</evidence>
<feature type="transmembrane region" description="Helical" evidence="7">
    <location>
        <begin position="84"/>
        <end position="100"/>
    </location>
</feature>
<sequence length="429" mass="45566">MMIIGVVLAVLLLFLLLSIPVAAALAALGLSMGSVYSPFPLYKALGEISWSAGTDFLLLAIPLFVLLGEILLRAGIAERTYRALFYWLSWLPGGLMHANVATSALFAATSGSSVATAATITTVALPQARKFGYAESLFAGSIAAGGTLGILIPPSINLIVYGFLTNTSIPRLFLAGIVPGITLTILFMIGIVVICLINPKLSGQKVNSSWSQRLGSLKDLIPVLLIFVVVIGSIYAGFATPTESAALGVLAALALAAAHRRLSLVMLRDVVEGTMRTTAMIMLILFAAYFLNFVLASIGLTQMLTDFVNNLGMSPMATMLVIVALYMVLGFFIETLSLMVITIPIVAPVVVGLGFDPVWFGVLLILLIEMALITPPVGLNLYVVQGIRQSGSISEVMIGSIPFVGLILLMIFLLLLYPDLALILARYVQ</sequence>
<reference evidence="9 10" key="1">
    <citation type="submission" date="2016-11" db="EMBL/GenBank/DDBJ databases">
        <authorList>
            <person name="Jaros S."/>
            <person name="Januszkiewicz K."/>
            <person name="Wedrychowicz H."/>
        </authorList>
    </citation>
    <scope>NUCLEOTIDE SEQUENCE [LARGE SCALE GENOMIC DNA]</scope>
    <source>
        <strain evidence="9 10">DSM 9705</strain>
    </source>
</reference>
<dbReference type="InterPro" id="IPR010656">
    <property type="entry name" value="DctM"/>
</dbReference>
<protein>
    <submittedName>
        <fullName evidence="9">TRAP transporter, DctM subunit</fullName>
    </submittedName>
</protein>
<feature type="transmembrane region" description="Helical" evidence="7">
    <location>
        <begin position="279"/>
        <end position="300"/>
    </location>
</feature>
<dbReference type="PANTHER" id="PTHR33362">
    <property type="entry name" value="SIALIC ACID TRAP TRANSPORTER PERMEASE PROTEIN SIAT-RELATED"/>
    <property type="match status" value="1"/>
</dbReference>
<dbReference type="Proteomes" id="UP000184139">
    <property type="component" value="Unassembled WGS sequence"/>
</dbReference>
<dbReference type="STRING" id="1121409.SAMN02745124_03723"/>
<feature type="transmembrane region" description="Helical" evidence="7">
    <location>
        <begin position="137"/>
        <end position="160"/>
    </location>
</feature>
<keyword evidence="2" id="KW-1003">Cell membrane</keyword>
<feature type="transmembrane region" description="Helical" evidence="7">
    <location>
        <begin position="361"/>
        <end position="384"/>
    </location>
</feature>
<evidence type="ECO:0000256" key="4">
    <source>
        <dbReference type="ARBA" id="ARBA00022692"/>
    </source>
</evidence>
<feature type="transmembrane region" description="Helical" evidence="7">
    <location>
        <begin position="50"/>
        <end position="72"/>
    </location>
</feature>
<evidence type="ECO:0000256" key="2">
    <source>
        <dbReference type="ARBA" id="ARBA00022475"/>
    </source>
</evidence>
<dbReference type="PIRSF" id="PIRSF006066">
    <property type="entry name" value="HI0050"/>
    <property type="match status" value="1"/>
</dbReference>
<keyword evidence="6 7" id="KW-0472">Membrane</keyword>
<keyword evidence="4 7" id="KW-0812">Transmembrane</keyword>
<evidence type="ECO:0000256" key="3">
    <source>
        <dbReference type="ARBA" id="ARBA00022519"/>
    </source>
</evidence>
<evidence type="ECO:0000256" key="1">
    <source>
        <dbReference type="ARBA" id="ARBA00004429"/>
    </source>
</evidence>
<dbReference type="GO" id="GO:0005886">
    <property type="term" value="C:plasma membrane"/>
    <property type="evidence" value="ECO:0007669"/>
    <property type="project" value="UniProtKB-SubCell"/>
</dbReference>
<keyword evidence="3" id="KW-0997">Cell inner membrane</keyword>
<feature type="transmembrane region" description="Helical" evidence="7">
    <location>
        <begin position="220"/>
        <end position="239"/>
    </location>
</feature>
<feature type="transmembrane region" description="Helical" evidence="7">
    <location>
        <begin position="396"/>
        <end position="417"/>
    </location>
</feature>
<keyword evidence="5 7" id="KW-1133">Transmembrane helix</keyword>
<feature type="transmembrane region" description="Helical" evidence="7">
    <location>
        <begin position="172"/>
        <end position="199"/>
    </location>
</feature>
<dbReference type="PANTHER" id="PTHR33362:SF5">
    <property type="entry name" value="C4-DICARBOXYLATE TRAP TRANSPORTER LARGE PERMEASE PROTEIN DCTM"/>
    <property type="match status" value="1"/>
</dbReference>
<name>A0A1M5Y7G9_9BACT</name>
<comment type="subcellular location">
    <subcellularLocation>
        <location evidence="1">Cell inner membrane</location>
        <topology evidence="1">Multi-pass membrane protein</topology>
    </subcellularLocation>
</comment>
<feature type="transmembrane region" description="Helical" evidence="7">
    <location>
        <begin position="245"/>
        <end position="267"/>
    </location>
</feature>
<dbReference type="Pfam" id="PF06808">
    <property type="entry name" value="DctM"/>
    <property type="match status" value="1"/>
</dbReference>
<evidence type="ECO:0000256" key="5">
    <source>
        <dbReference type="ARBA" id="ARBA00022989"/>
    </source>
</evidence>
<accession>A0A1M5Y7G9</accession>
<dbReference type="InterPro" id="IPR004681">
    <property type="entry name" value="TRAP_DctM"/>
</dbReference>